<protein>
    <recommendedName>
        <fullName evidence="8 9">Glutamyl-tRNA reductase</fullName>
        <shortName evidence="9">GluTR</shortName>
        <ecNumber evidence="3 9">1.2.1.70</ecNumber>
    </recommendedName>
</protein>
<dbReference type="InterPro" id="IPR036291">
    <property type="entry name" value="NAD(P)-bd_dom_sf"/>
</dbReference>
<feature type="site" description="Important for activity" evidence="9 13">
    <location>
        <position position="102"/>
    </location>
</feature>
<comment type="domain">
    <text evidence="9">Possesses an unusual extended V-shaped dimeric structure with each monomer consisting of three distinct domains arranged along a curved 'spinal' alpha-helix. The N-terminal catalytic domain specifically recognizes the glutamate moiety of the substrate. The second domain is the NADPH-binding domain, and the third C-terminal domain is responsible for dimerization.</text>
</comment>
<dbReference type="PANTHER" id="PTHR43013">
    <property type="entry name" value="GLUTAMYL-TRNA REDUCTASE"/>
    <property type="match status" value="1"/>
</dbReference>
<keyword evidence="5 9" id="KW-0560">Oxidoreductase</keyword>
<feature type="binding site" evidence="9 11">
    <location>
        <begin position="49"/>
        <end position="52"/>
    </location>
    <ligand>
        <name>substrate</name>
    </ligand>
</feature>
<feature type="active site" description="Nucleophile" evidence="9 10">
    <location>
        <position position="50"/>
    </location>
</feature>
<evidence type="ECO:0000256" key="4">
    <source>
        <dbReference type="ARBA" id="ARBA00022857"/>
    </source>
</evidence>
<feature type="domain" description="Tetrapyrrole biosynthesis glutamyl-tRNA reductase dimerisation" evidence="16">
    <location>
        <begin position="323"/>
        <end position="420"/>
    </location>
</feature>
<feature type="region of interest" description="Disordered" evidence="15">
    <location>
        <begin position="421"/>
        <end position="469"/>
    </location>
</feature>
<evidence type="ECO:0000259" key="17">
    <source>
        <dbReference type="Pfam" id="PF01488"/>
    </source>
</evidence>
<proteinExistence type="inferred from homology"/>
<evidence type="ECO:0000256" key="10">
    <source>
        <dbReference type="PIRSR" id="PIRSR000445-1"/>
    </source>
</evidence>
<feature type="domain" description="Glutamyl-tRNA reductase N-terminal" evidence="18">
    <location>
        <begin position="6"/>
        <end position="159"/>
    </location>
</feature>
<evidence type="ECO:0000256" key="15">
    <source>
        <dbReference type="SAM" id="MobiDB-lite"/>
    </source>
</evidence>
<dbReference type="Pfam" id="PF00745">
    <property type="entry name" value="GlutR_dimer"/>
    <property type="match status" value="1"/>
</dbReference>
<dbReference type="InterPro" id="IPR036343">
    <property type="entry name" value="GluRdtase_N_sf"/>
</dbReference>
<evidence type="ECO:0000256" key="11">
    <source>
        <dbReference type="PIRSR" id="PIRSR000445-2"/>
    </source>
</evidence>
<dbReference type="SUPFAM" id="SSF69075">
    <property type="entry name" value="Glutamyl tRNA-reductase dimerization domain"/>
    <property type="match status" value="1"/>
</dbReference>
<comment type="caution">
    <text evidence="19">The sequence shown here is derived from an EMBL/GenBank/DDBJ whole genome shotgun (WGS) entry which is preliminary data.</text>
</comment>
<comment type="similarity">
    <text evidence="2 9 14">Belongs to the glutamyl-tRNA reductase family.</text>
</comment>
<dbReference type="Pfam" id="PF01488">
    <property type="entry name" value="Shikimate_DH"/>
    <property type="match status" value="1"/>
</dbReference>
<reference evidence="19" key="1">
    <citation type="submission" date="2021-02" db="EMBL/GenBank/DDBJ databases">
        <title>PHA producing bacteria isolated from coastal sediment in Guangdong, Shenzhen.</title>
        <authorList>
            <person name="Zheng W."/>
            <person name="Yu S."/>
            <person name="Huang Y."/>
        </authorList>
    </citation>
    <scope>NUCLEOTIDE SEQUENCE</scope>
    <source>
        <strain evidence="19">TN14-10</strain>
    </source>
</reference>
<dbReference type="PIRSF" id="PIRSF000445">
    <property type="entry name" value="4pyrrol_synth_GluRdtase"/>
    <property type="match status" value="1"/>
</dbReference>
<evidence type="ECO:0000313" key="20">
    <source>
        <dbReference type="Proteomes" id="UP000664303"/>
    </source>
</evidence>
<dbReference type="HAMAP" id="MF_00087">
    <property type="entry name" value="Glu_tRNA_reductase"/>
    <property type="match status" value="1"/>
</dbReference>
<dbReference type="SUPFAM" id="SSF51735">
    <property type="entry name" value="NAD(P)-binding Rossmann-fold domains"/>
    <property type="match status" value="1"/>
</dbReference>
<feature type="binding site" evidence="9 11">
    <location>
        <position position="112"/>
    </location>
    <ligand>
        <name>substrate</name>
    </ligand>
</feature>
<sequence>MNFLALGINHNSAALEVRERVAFAPEQVGEALEELCALPGVEDAVILSTCNRTEVYAQTSEAGALSAQAKAIIDWMAGYHHLSAEELHAAAYSHCGANALEHVVRVASGLDSMVLGEPQIFGQLKSAFAVAVDTGVVGAEFNRLFQRVFALAKRVRTDTAIGENPVSVAYAAVDLAGHIFTDLSACNALLVGAGETIELVTRHLIEAGVRGITIANRTLGRARDLAHRFGAEAVLMAEIPDQLARADIVITSTASQLPILGKGAVERAVKARKHRPILMVDIAVPRDIEPEVGDLRDVYLYSVDDLREIVDQNLRSRQSEARKADLMIAEGVRAHQEELRSLAAVDSVKEYRRMAELLRQRELDRALGALARGEEPQVVLAKLARGITNKLIHAPTAGLKRASLEGREDLLAGARRLLGLDAPGAASDSDEDIPGSAGADSPAPKEPAAGAPTGDNPAESTVPTRRTLQ</sequence>
<dbReference type="GO" id="GO:0008883">
    <property type="term" value="F:glutamyl-tRNA reductase activity"/>
    <property type="evidence" value="ECO:0007669"/>
    <property type="project" value="UniProtKB-UniRule"/>
</dbReference>
<dbReference type="GO" id="GO:0019353">
    <property type="term" value="P:protoporphyrinogen IX biosynthetic process from glutamate"/>
    <property type="evidence" value="ECO:0007669"/>
    <property type="project" value="TreeGrafter"/>
</dbReference>
<dbReference type="SUPFAM" id="SSF69742">
    <property type="entry name" value="Glutamyl tRNA-reductase catalytic, N-terminal domain"/>
    <property type="match status" value="1"/>
</dbReference>
<dbReference type="EMBL" id="JAFKCZ010000001">
    <property type="protein sequence ID" value="MBN7795317.1"/>
    <property type="molecule type" value="Genomic_DNA"/>
</dbReference>
<dbReference type="InterPro" id="IPR000343">
    <property type="entry name" value="4pyrrol_synth_GluRdtase"/>
</dbReference>
<evidence type="ECO:0000256" key="12">
    <source>
        <dbReference type="PIRSR" id="PIRSR000445-3"/>
    </source>
</evidence>
<dbReference type="FunFam" id="3.30.460.30:FF:000001">
    <property type="entry name" value="Glutamyl-tRNA reductase"/>
    <property type="match status" value="1"/>
</dbReference>
<comment type="miscellaneous">
    <text evidence="9">During catalysis, the active site Cys acts as a nucleophile attacking the alpha-carbonyl group of tRNA-bound glutamate with the formation of a thioester intermediate between enzyme and glutamate, and the concomitant release of tRNA(Glu). The thioester intermediate is finally reduced by direct hydride transfer from NADPH, to form the product GSA.</text>
</comment>
<dbReference type="PANTHER" id="PTHR43013:SF1">
    <property type="entry name" value="GLUTAMYL-TRNA REDUCTASE"/>
    <property type="match status" value="1"/>
</dbReference>
<dbReference type="InterPro" id="IPR006151">
    <property type="entry name" value="Shikm_DH/Glu-tRNA_Rdtase"/>
</dbReference>
<accession>A0A939IKU8</accession>
<keyword evidence="6 9" id="KW-0627">Porphyrin biosynthesis</keyword>
<dbReference type="InterPro" id="IPR036453">
    <property type="entry name" value="GluRdtase_dimer_dom_sf"/>
</dbReference>
<evidence type="ECO:0000256" key="7">
    <source>
        <dbReference type="ARBA" id="ARBA00047464"/>
    </source>
</evidence>
<dbReference type="CDD" id="cd05213">
    <property type="entry name" value="NAD_bind_Glutamyl_tRNA_reduct"/>
    <property type="match status" value="1"/>
</dbReference>
<dbReference type="Proteomes" id="UP000664303">
    <property type="component" value="Unassembled WGS sequence"/>
</dbReference>
<evidence type="ECO:0000256" key="13">
    <source>
        <dbReference type="PIRSR" id="PIRSR000445-4"/>
    </source>
</evidence>
<dbReference type="InterPro" id="IPR015896">
    <property type="entry name" value="4pyrrol_synth_GluRdtase_dimer"/>
</dbReference>
<feature type="binding site" evidence="9 11">
    <location>
        <begin position="117"/>
        <end position="119"/>
    </location>
    <ligand>
        <name>substrate</name>
    </ligand>
</feature>
<evidence type="ECO:0000313" key="19">
    <source>
        <dbReference type="EMBL" id="MBN7795317.1"/>
    </source>
</evidence>
<feature type="domain" description="Quinate/shikimate 5-dehydrogenase/glutamyl-tRNA reductase" evidence="17">
    <location>
        <begin position="175"/>
        <end position="309"/>
    </location>
</feature>
<dbReference type="Pfam" id="PF05201">
    <property type="entry name" value="GlutR_N"/>
    <property type="match status" value="1"/>
</dbReference>
<dbReference type="AlphaFoldDB" id="A0A939IKU8"/>
<gene>
    <name evidence="9" type="primary">hemA</name>
    <name evidence="19" type="ORF">JYP50_01865</name>
</gene>
<evidence type="ECO:0000259" key="18">
    <source>
        <dbReference type="Pfam" id="PF05201"/>
    </source>
</evidence>
<evidence type="ECO:0000259" key="16">
    <source>
        <dbReference type="Pfam" id="PF00745"/>
    </source>
</evidence>
<name>A0A939IKU8_9GAMM</name>
<evidence type="ECO:0000256" key="1">
    <source>
        <dbReference type="ARBA" id="ARBA00005059"/>
    </source>
</evidence>
<keyword evidence="20" id="KW-1185">Reference proteome</keyword>
<evidence type="ECO:0000256" key="6">
    <source>
        <dbReference type="ARBA" id="ARBA00023244"/>
    </source>
</evidence>
<dbReference type="EC" id="1.2.1.70" evidence="3 9"/>
<feature type="compositionally biased region" description="Polar residues" evidence="15">
    <location>
        <begin position="458"/>
        <end position="469"/>
    </location>
</feature>
<evidence type="ECO:0000256" key="3">
    <source>
        <dbReference type="ARBA" id="ARBA00012970"/>
    </source>
</evidence>
<feature type="binding site" evidence="9 11">
    <location>
        <position position="123"/>
    </location>
    <ligand>
        <name>substrate</name>
    </ligand>
</feature>
<evidence type="ECO:0000256" key="2">
    <source>
        <dbReference type="ARBA" id="ARBA00005916"/>
    </source>
</evidence>
<comment type="function">
    <text evidence="9">Catalyzes the NADPH-dependent reduction of glutamyl-tRNA(Glu) to glutamate 1-semialdehyde (GSA).</text>
</comment>
<evidence type="ECO:0000256" key="14">
    <source>
        <dbReference type="RuleBase" id="RU000584"/>
    </source>
</evidence>
<comment type="pathway">
    <text evidence="1 9 14">Porphyrin-containing compound metabolism; protoporphyrin-IX biosynthesis; 5-aminolevulinate from L-glutamyl-tRNA(Glu): step 1/2.</text>
</comment>
<dbReference type="FunFam" id="3.40.50.720:FF:000031">
    <property type="entry name" value="Glutamyl-tRNA reductase"/>
    <property type="match status" value="1"/>
</dbReference>
<dbReference type="InterPro" id="IPR015895">
    <property type="entry name" value="4pyrrol_synth_GluRdtase_N"/>
</dbReference>
<organism evidence="19 20">
    <name type="scientific">Parahaliea mediterranea</name>
    <dbReference type="NCBI Taxonomy" id="651086"/>
    <lineage>
        <taxon>Bacteria</taxon>
        <taxon>Pseudomonadati</taxon>
        <taxon>Pseudomonadota</taxon>
        <taxon>Gammaproteobacteria</taxon>
        <taxon>Cellvibrionales</taxon>
        <taxon>Halieaceae</taxon>
        <taxon>Parahaliea</taxon>
    </lineage>
</organism>
<comment type="subunit">
    <text evidence="9">Homodimer.</text>
</comment>
<keyword evidence="4 9" id="KW-0521">NADP</keyword>
<evidence type="ECO:0000256" key="9">
    <source>
        <dbReference type="HAMAP-Rule" id="MF_00087"/>
    </source>
</evidence>
<feature type="binding site" evidence="9 12">
    <location>
        <begin position="192"/>
        <end position="197"/>
    </location>
    <ligand>
        <name>NADP(+)</name>
        <dbReference type="ChEBI" id="CHEBI:58349"/>
    </ligand>
</feature>
<dbReference type="NCBIfam" id="TIGR01035">
    <property type="entry name" value="hemA"/>
    <property type="match status" value="1"/>
</dbReference>
<dbReference type="Gene3D" id="3.30.460.30">
    <property type="entry name" value="Glutamyl-tRNA reductase, N-terminal domain"/>
    <property type="match status" value="1"/>
</dbReference>
<evidence type="ECO:0000256" key="8">
    <source>
        <dbReference type="ARBA" id="ARBA00068659"/>
    </source>
</evidence>
<dbReference type="GO" id="GO:0050661">
    <property type="term" value="F:NADP binding"/>
    <property type="evidence" value="ECO:0007669"/>
    <property type="project" value="InterPro"/>
</dbReference>
<dbReference type="Gene3D" id="3.40.50.720">
    <property type="entry name" value="NAD(P)-binding Rossmann-like Domain"/>
    <property type="match status" value="1"/>
</dbReference>
<comment type="catalytic activity">
    <reaction evidence="7 9 14">
        <text>(S)-4-amino-5-oxopentanoate + tRNA(Glu) + NADP(+) = L-glutamyl-tRNA(Glu) + NADPH + H(+)</text>
        <dbReference type="Rhea" id="RHEA:12344"/>
        <dbReference type="Rhea" id="RHEA-COMP:9663"/>
        <dbReference type="Rhea" id="RHEA-COMP:9680"/>
        <dbReference type="ChEBI" id="CHEBI:15378"/>
        <dbReference type="ChEBI" id="CHEBI:57501"/>
        <dbReference type="ChEBI" id="CHEBI:57783"/>
        <dbReference type="ChEBI" id="CHEBI:58349"/>
        <dbReference type="ChEBI" id="CHEBI:78442"/>
        <dbReference type="ChEBI" id="CHEBI:78520"/>
        <dbReference type="EC" id="1.2.1.70"/>
    </reaction>
</comment>
<evidence type="ECO:0000256" key="5">
    <source>
        <dbReference type="ARBA" id="ARBA00023002"/>
    </source>
</evidence>
<dbReference type="RefSeq" id="WP_206558747.1">
    <property type="nucleotide sequence ID" value="NZ_JAFKCZ010000001.1"/>
</dbReference>